<dbReference type="SUPFAM" id="SSF53448">
    <property type="entry name" value="Nucleotide-diphospho-sugar transferases"/>
    <property type="match status" value="1"/>
</dbReference>
<dbReference type="PANTHER" id="PTHR48261:SF4">
    <property type="entry name" value="EXOSTOSIN LIKE GLYCOSYLTRANSFERASE 3"/>
    <property type="match status" value="1"/>
</dbReference>
<evidence type="ECO:0000256" key="7">
    <source>
        <dbReference type="ARBA" id="ARBA00023136"/>
    </source>
</evidence>
<evidence type="ECO:0000256" key="4">
    <source>
        <dbReference type="ARBA" id="ARBA00022692"/>
    </source>
</evidence>
<dbReference type="InterPro" id="IPR015338">
    <property type="entry name" value="GT64_dom"/>
</dbReference>
<gene>
    <name evidence="12" type="ORF">BPAG_LOCUS2214</name>
</gene>
<dbReference type="InterPro" id="IPR040911">
    <property type="entry name" value="Exostosin_GT47"/>
</dbReference>
<dbReference type="GO" id="GO:0005789">
    <property type="term" value="C:endoplasmic reticulum membrane"/>
    <property type="evidence" value="ECO:0007669"/>
    <property type="project" value="UniProtKB-SubCell"/>
</dbReference>
<comment type="subcellular location">
    <subcellularLocation>
        <location evidence="1">Endoplasmic reticulum membrane</location>
        <topology evidence="1">Single-pass type II membrane protein</topology>
    </subcellularLocation>
</comment>
<evidence type="ECO:0000256" key="5">
    <source>
        <dbReference type="ARBA" id="ARBA00022824"/>
    </source>
</evidence>
<keyword evidence="7 9" id="KW-0472">Membrane</keyword>
<evidence type="ECO:0000256" key="6">
    <source>
        <dbReference type="ARBA" id="ARBA00022989"/>
    </source>
</evidence>
<keyword evidence="6 9" id="KW-1133">Transmembrane helix</keyword>
<dbReference type="STRING" id="6280.A0A0N4T227"/>
<dbReference type="Pfam" id="PF03016">
    <property type="entry name" value="Exostosin_GT47"/>
    <property type="match status" value="1"/>
</dbReference>
<proteinExistence type="inferred from homology"/>
<evidence type="ECO:0000256" key="8">
    <source>
        <dbReference type="ARBA" id="ARBA00023157"/>
    </source>
</evidence>
<name>A0A0N4T227_BRUPA</name>
<evidence type="ECO:0000256" key="2">
    <source>
        <dbReference type="ARBA" id="ARBA00010271"/>
    </source>
</evidence>
<evidence type="ECO:0000313" key="14">
    <source>
        <dbReference type="WBParaSite" id="BPAG_0000224401-mRNA-1"/>
    </source>
</evidence>
<dbReference type="WBParaSite" id="BPAG_0000224401-mRNA-1">
    <property type="protein sequence ID" value="BPAG_0000224401-mRNA-1"/>
    <property type="gene ID" value="BPAG_0000224401"/>
</dbReference>
<reference evidence="12 13" key="2">
    <citation type="submission" date="2018-11" db="EMBL/GenBank/DDBJ databases">
        <authorList>
            <consortium name="Pathogen Informatics"/>
        </authorList>
    </citation>
    <scope>NUCLEOTIDE SEQUENCE [LARGE SCALE GENOMIC DNA]</scope>
</reference>
<keyword evidence="3" id="KW-0808">Transferase</keyword>
<reference evidence="14" key="1">
    <citation type="submission" date="2017-02" db="UniProtKB">
        <authorList>
            <consortium name="WormBaseParasite"/>
        </authorList>
    </citation>
    <scope>IDENTIFICATION</scope>
</reference>
<keyword evidence="4 9" id="KW-0812">Transmembrane</keyword>
<dbReference type="Gene3D" id="3.90.550.10">
    <property type="entry name" value="Spore Coat Polysaccharide Biosynthesis Protein SpsA, Chain A"/>
    <property type="match status" value="1"/>
</dbReference>
<keyword evidence="13" id="KW-1185">Reference proteome</keyword>
<dbReference type="GO" id="GO:0015012">
    <property type="term" value="P:heparan sulfate proteoglycan biosynthetic process"/>
    <property type="evidence" value="ECO:0007669"/>
    <property type="project" value="UniProtKB-ARBA"/>
</dbReference>
<evidence type="ECO:0000256" key="1">
    <source>
        <dbReference type="ARBA" id="ARBA00004648"/>
    </source>
</evidence>
<evidence type="ECO:0000313" key="13">
    <source>
        <dbReference type="Proteomes" id="UP000278627"/>
    </source>
</evidence>
<evidence type="ECO:0000259" key="11">
    <source>
        <dbReference type="Pfam" id="PF09258"/>
    </source>
</evidence>
<dbReference type="Pfam" id="PF09258">
    <property type="entry name" value="Glyco_transf_64"/>
    <property type="match status" value="1"/>
</dbReference>
<sequence>MVEEDQRQHYCMLGRVLWCWNVIRMRVFEQYRLEGIRRQLELSSLSIRWLGSVPVFRLFKTLSTILPACFLIFLCLISIAFILPSFLFNELFPQPLLHGSITFRRGKSSEKHPWNNLRIDSNFQETKRILASVRRDLLEAAHQLKNVNLEHEIITKQMADARNELKILLLDIEDMELYRRELIAKNRVPLYLPAAPAVTFSNGYKDKVTMTSPSITSFEAVFDFSKCSIAGNFDIYIYKPGENASEHAVSYYNLFSEFRIVTSRPNDACILFAFVDNTNDVKDLKYWNNGQNHVLLNVGVNSLSYYSNSVIVSALYDYRMFKDNFDISLNVRVPNHDKNHWKQLSPLLPLARKYLLACVSTISEEISSNVKEQLELLASSAESVGDQVFLEINCRENCTSRNNVYSESVFALILFQTGQSPTTVFHDQLLAALQCGAIPVITTLLPPLPFMELLDWRRAVYTLPLQRLPELHFILRSFAPADILEMRRQGRFLLENYLIDKKVVAETLIAALRFRIGVPGEQAIATQANPLFGNQQFTAPHLVLVKPVDEEYLGPREAPHISFPYTHNFTSFQMYSYYWWNSFGRVAGRSLEYIINEPPFPSQFEYGEGLEWGFRPIAPPASGATFSNSLGGNRPREQFTVVLLTYQRDAVLASALERLNNMPYLNKVLVIWNGREPPLERNWPRLHVPVIFINSTVNSLNNRFLPYEQIKTEAVLSLDDDIDLRQHEIIFAFRVWREQRTKIVGFPARRHSQQGNEILYDSNHTCQFSMILTGAAFIHKAYLYAYTYGMPQVIRDKVDEFMNCEDLAMNFFVAHLTREPPIKTTSKWTLRCPACKTSLYKRTAHYLQRHECIQFFTKVYGYNPLLFTQLRVDSVLFKTRLPSNHQKCFKYV</sequence>
<organism evidence="14">
    <name type="scientific">Brugia pahangi</name>
    <name type="common">Filarial nematode worm</name>
    <dbReference type="NCBI Taxonomy" id="6280"/>
    <lineage>
        <taxon>Eukaryota</taxon>
        <taxon>Metazoa</taxon>
        <taxon>Ecdysozoa</taxon>
        <taxon>Nematoda</taxon>
        <taxon>Chromadorea</taxon>
        <taxon>Rhabditida</taxon>
        <taxon>Spirurina</taxon>
        <taxon>Spiruromorpha</taxon>
        <taxon>Filarioidea</taxon>
        <taxon>Onchocercidae</taxon>
        <taxon>Brugia</taxon>
    </lineage>
</organism>
<evidence type="ECO:0000256" key="9">
    <source>
        <dbReference type="SAM" id="Phobius"/>
    </source>
</evidence>
<dbReference type="EMBL" id="UZAD01000279">
    <property type="protein sequence ID" value="VDN83400.1"/>
    <property type="molecule type" value="Genomic_DNA"/>
</dbReference>
<evidence type="ECO:0000259" key="10">
    <source>
        <dbReference type="Pfam" id="PF03016"/>
    </source>
</evidence>
<dbReference type="Proteomes" id="UP000278627">
    <property type="component" value="Unassembled WGS sequence"/>
</dbReference>
<dbReference type="GO" id="GO:0016757">
    <property type="term" value="F:glycosyltransferase activity"/>
    <property type="evidence" value="ECO:0007669"/>
    <property type="project" value="InterPro"/>
</dbReference>
<feature type="domain" description="Glycosyl transferase 64" evidence="11">
    <location>
        <begin position="639"/>
        <end position="877"/>
    </location>
</feature>
<evidence type="ECO:0000313" key="12">
    <source>
        <dbReference type="EMBL" id="VDN83400.1"/>
    </source>
</evidence>
<keyword evidence="5" id="KW-0256">Endoplasmic reticulum</keyword>
<comment type="similarity">
    <text evidence="2">Belongs to the glycosyltransferase 47 family.</text>
</comment>
<protein>
    <submittedName>
        <fullName evidence="14">Exostosin-like 3</fullName>
    </submittedName>
</protein>
<dbReference type="AlphaFoldDB" id="A0A0N4T227"/>
<dbReference type="InterPro" id="IPR004263">
    <property type="entry name" value="Exostosin"/>
</dbReference>
<feature type="transmembrane region" description="Helical" evidence="9">
    <location>
        <begin position="65"/>
        <end position="88"/>
    </location>
</feature>
<dbReference type="InterPro" id="IPR029044">
    <property type="entry name" value="Nucleotide-diphossugar_trans"/>
</dbReference>
<feature type="domain" description="Exostosin GT47" evidence="10">
    <location>
        <begin position="274"/>
        <end position="478"/>
    </location>
</feature>
<keyword evidence="8" id="KW-1015">Disulfide bond</keyword>
<evidence type="ECO:0000256" key="3">
    <source>
        <dbReference type="ARBA" id="ARBA00022679"/>
    </source>
</evidence>
<dbReference type="PANTHER" id="PTHR48261">
    <property type="entry name" value="ACETYLGLUCOSAMINYLTRANSFERASE"/>
    <property type="match status" value="1"/>
</dbReference>
<accession>A0A0N4T227</accession>